<reference evidence="2" key="1">
    <citation type="submission" date="2023-07" db="EMBL/GenBank/DDBJ databases">
        <authorList>
            <person name="Kim M."/>
        </authorList>
    </citation>
    <scope>NUCLEOTIDE SEQUENCE</scope>
    <source>
        <strain evidence="2">BIUV-7</strain>
    </source>
</reference>
<sequence length="72" mass="7650">MRPEATSRPPARTVAPQSGWRIFRWPIVMGLANAVGLVAALIGDGAYDLVSWVTLGATLAIMIAAWRGWSAG</sequence>
<dbReference type="EMBL" id="JAUOTP010000006">
    <property type="protein sequence ID" value="MDO6415487.1"/>
    <property type="molecule type" value="Genomic_DNA"/>
</dbReference>
<protein>
    <submittedName>
        <fullName evidence="2">Uncharacterized protein</fullName>
    </submittedName>
</protein>
<feature type="transmembrane region" description="Helical" evidence="1">
    <location>
        <begin position="49"/>
        <end position="69"/>
    </location>
</feature>
<dbReference type="Proteomes" id="UP001169764">
    <property type="component" value="Unassembled WGS sequence"/>
</dbReference>
<keyword evidence="1" id="KW-0472">Membrane</keyword>
<keyword evidence="3" id="KW-1185">Reference proteome</keyword>
<accession>A0ABT8YAX3</accession>
<comment type="caution">
    <text evidence="2">The sequence shown here is derived from an EMBL/GenBank/DDBJ whole genome shotgun (WGS) entry which is preliminary data.</text>
</comment>
<evidence type="ECO:0000313" key="2">
    <source>
        <dbReference type="EMBL" id="MDO6415487.1"/>
    </source>
</evidence>
<feature type="transmembrane region" description="Helical" evidence="1">
    <location>
        <begin position="22"/>
        <end position="43"/>
    </location>
</feature>
<organism evidence="2 3">
    <name type="scientific">Sphingomonas natans</name>
    <dbReference type="NCBI Taxonomy" id="3063330"/>
    <lineage>
        <taxon>Bacteria</taxon>
        <taxon>Pseudomonadati</taxon>
        <taxon>Pseudomonadota</taxon>
        <taxon>Alphaproteobacteria</taxon>
        <taxon>Sphingomonadales</taxon>
        <taxon>Sphingomonadaceae</taxon>
        <taxon>Sphingomonas</taxon>
    </lineage>
</organism>
<keyword evidence="1" id="KW-0812">Transmembrane</keyword>
<evidence type="ECO:0000313" key="3">
    <source>
        <dbReference type="Proteomes" id="UP001169764"/>
    </source>
</evidence>
<proteinExistence type="predicted"/>
<keyword evidence="1" id="KW-1133">Transmembrane helix</keyword>
<evidence type="ECO:0000256" key="1">
    <source>
        <dbReference type="SAM" id="Phobius"/>
    </source>
</evidence>
<name>A0ABT8YAX3_9SPHN</name>
<gene>
    <name evidence="2" type="ORF">Q4F19_13930</name>
</gene>